<evidence type="ECO:0000256" key="2">
    <source>
        <dbReference type="RuleBase" id="RU003876"/>
    </source>
</evidence>
<feature type="non-terminal residue" evidence="4">
    <location>
        <position position="293"/>
    </location>
</feature>
<dbReference type="GO" id="GO:0005634">
    <property type="term" value="C:nucleus"/>
    <property type="evidence" value="ECO:0007669"/>
    <property type="project" value="InterPro"/>
</dbReference>
<evidence type="ECO:0000256" key="3">
    <source>
        <dbReference type="SAM" id="MobiDB-lite"/>
    </source>
</evidence>
<organism evidence="4 5">
    <name type="scientific">Orchesella cincta</name>
    <name type="common">Springtail</name>
    <name type="synonym">Podura cincta</name>
    <dbReference type="NCBI Taxonomy" id="48709"/>
    <lineage>
        <taxon>Eukaryota</taxon>
        <taxon>Metazoa</taxon>
        <taxon>Ecdysozoa</taxon>
        <taxon>Arthropoda</taxon>
        <taxon>Hexapoda</taxon>
        <taxon>Collembola</taxon>
        <taxon>Entomobryomorpha</taxon>
        <taxon>Entomobryoidea</taxon>
        <taxon>Orchesellidae</taxon>
        <taxon>Orchesellinae</taxon>
        <taxon>Orchesella</taxon>
    </lineage>
</organism>
<name>A0A1D2M2X1_ORCCI</name>
<dbReference type="InterPro" id="IPR002164">
    <property type="entry name" value="NAP_family"/>
</dbReference>
<dbReference type="STRING" id="48709.A0A1D2M2X1"/>
<feature type="region of interest" description="Disordered" evidence="3">
    <location>
        <begin position="1"/>
        <end position="41"/>
    </location>
</feature>
<dbReference type="Gene3D" id="1.20.5.1500">
    <property type="match status" value="1"/>
</dbReference>
<evidence type="ECO:0000256" key="1">
    <source>
        <dbReference type="ARBA" id="ARBA00009947"/>
    </source>
</evidence>
<feature type="compositionally biased region" description="Acidic residues" evidence="3">
    <location>
        <begin position="239"/>
        <end position="293"/>
    </location>
</feature>
<accession>A0A1D2M2X1</accession>
<dbReference type="PANTHER" id="PTHR11875">
    <property type="entry name" value="TESTIS-SPECIFIC Y-ENCODED PROTEIN"/>
    <property type="match status" value="1"/>
</dbReference>
<sequence length="293" mass="33653">MSTSGPSPRKIKRVEEDPNGGAGSDDDDQQDGMDEATRQALSDIDECQKELDELNEKASKEILQVETKYNKLRKPYYDKRAAVIEKIPNFWVNAIVNHPQISMLVDEEEEDCLHFLKKLEVEEFENVENGFRVKFIFDENPFFDNGELIKEFQLGPNSELINELHTEPKSTSTIIKWKENMDLSKKQPQIIDARRKRGLEQKTFFSWFSTIRTRAADDIAEVIKDDLWPNPLQYYLTPDMEDGDDEALSEEGEEGVVVEEEEEVMDEEDDDAVGDDDDGVGNGEGEEEEDDDD</sequence>
<gene>
    <name evidence="4" type="ORF">Ocin01_19400</name>
</gene>
<comment type="similarity">
    <text evidence="1 2">Belongs to the nucleosome assembly protein (NAP) family.</text>
</comment>
<dbReference type="OMA" id="PGKEFPN"/>
<dbReference type="InterPro" id="IPR037231">
    <property type="entry name" value="NAP-like_sf"/>
</dbReference>
<keyword evidence="5" id="KW-1185">Reference proteome</keyword>
<feature type="compositionally biased region" description="Acidic residues" evidence="3">
    <location>
        <begin position="24"/>
        <end position="34"/>
    </location>
</feature>
<dbReference type="FunFam" id="3.30.1120.90:FF:000002">
    <property type="entry name" value="Testis-specific Y-encoded-like protein 2"/>
    <property type="match status" value="1"/>
</dbReference>
<feature type="region of interest" description="Disordered" evidence="3">
    <location>
        <begin position="237"/>
        <end position="293"/>
    </location>
</feature>
<dbReference type="Proteomes" id="UP000094527">
    <property type="component" value="Unassembled WGS sequence"/>
</dbReference>
<dbReference type="OrthoDB" id="19419at2759"/>
<dbReference type="GO" id="GO:0006334">
    <property type="term" value="P:nucleosome assembly"/>
    <property type="evidence" value="ECO:0007669"/>
    <property type="project" value="InterPro"/>
</dbReference>
<proteinExistence type="inferred from homology"/>
<dbReference type="SUPFAM" id="SSF143113">
    <property type="entry name" value="NAP-like"/>
    <property type="match status" value="1"/>
</dbReference>
<dbReference type="EMBL" id="LJIJ01005674">
    <property type="protein sequence ID" value="ODM87282.1"/>
    <property type="molecule type" value="Genomic_DNA"/>
</dbReference>
<dbReference type="AlphaFoldDB" id="A0A1D2M2X1"/>
<dbReference type="Pfam" id="PF00956">
    <property type="entry name" value="NAP"/>
    <property type="match status" value="1"/>
</dbReference>
<evidence type="ECO:0000313" key="5">
    <source>
        <dbReference type="Proteomes" id="UP000094527"/>
    </source>
</evidence>
<evidence type="ECO:0000313" key="4">
    <source>
        <dbReference type="EMBL" id="ODM87282.1"/>
    </source>
</evidence>
<comment type="caution">
    <text evidence="4">The sequence shown here is derived from an EMBL/GenBank/DDBJ whole genome shotgun (WGS) entry which is preliminary data.</text>
</comment>
<dbReference type="Gene3D" id="3.30.1120.90">
    <property type="entry name" value="Nucleosome assembly protein"/>
    <property type="match status" value="1"/>
</dbReference>
<protein>
    <submittedName>
        <fullName evidence="4">Protein SET</fullName>
    </submittedName>
</protein>
<reference evidence="4 5" key="1">
    <citation type="journal article" date="2016" name="Genome Biol. Evol.">
        <title>Gene Family Evolution Reflects Adaptation to Soil Environmental Stressors in the Genome of the Collembolan Orchesella cincta.</title>
        <authorList>
            <person name="Faddeeva-Vakhrusheva A."/>
            <person name="Derks M.F."/>
            <person name="Anvar S.Y."/>
            <person name="Agamennone V."/>
            <person name="Suring W."/>
            <person name="Smit S."/>
            <person name="van Straalen N.M."/>
            <person name="Roelofs D."/>
        </authorList>
    </citation>
    <scope>NUCLEOTIDE SEQUENCE [LARGE SCALE GENOMIC DNA]</scope>
    <source>
        <tissue evidence="4">Mixed pool</tissue>
    </source>
</reference>